<protein>
    <submittedName>
        <fullName evidence="3">Uncharacterized protein</fullName>
    </submittedName>
</protein>
<feature type="transmembrane region" description="Helical" evidence="2">
    <location>
        <begin position="28"/>
        <end position="50"/>
    </location>
</feature>
<keyword evidence="2" id="KW-1133">Transmembrane helix</keyword>
<feature type="compositionally biased region" description="Basic and acidic residues" evidence="1">
    <location>
        <begin position="194"/>
        <end position="208"/>
    </location>
</feature>
<dbReference type="Proteomes" id="UP000187209">
    <property type="component" value="Unassembled WGS sequence"/>
</dbReference>
<dbReference type="EMBL" id="MPUH01001167">
    <property type="protein sequence ID" value="OMJ69704.1"/>
    <property type="molecule type" value="Genomic_DNA"/>
</dbReference>
<dbReference type="AlphaFoldDB" id="A0A1R2AYT8"/>
<keyword evidence="2" id="KW-0812">Transmembrane</keyword>
<feature type="region of interest" description="Disordered" evidence="1">
    <location>
        <begin position="194"/>
        <end position="242"/>
    </location>
</feature>
<gene>
    <name evidence="3" type="ORF">SteCoe_32492</name>
</gene>
<feature type="compositionally biased region" description="Polar residues" evidence="1">
    <location>
        <begin position="211"/>
        <end position="220"/>
    </location>
</feature>
<evidence type="ECO:0000256" key="2">
    <source>
        <dbReference type="SAM" id="Phobius"/>
    </source>
</evidence>
<proteinExistence type="predicted"/>
<organism evidence="3 4">
    <name type="scientific">Stentor coeruleus</name>
    <dbReference type="NCBI Taxonomy" id="5963"/>
    <lineage>
        <taxon>Eukaryota</taxon>
        <taxon>Sar</taxon>
        <taxon>Alveolata</taxon>
        <taxon>Ciliophora</taxon>
        <taxon>Postciliodesmatophora</taxon>
        <taxon>Heterotrichea</taxon>
        <taxon>Heterotrichida</taxon>
        <taxon>Stentoridae</taxon>
        <taxon>Stentor</taxon>
    </lineage>
</organism>
<accession>A0A1R2AYT8</accession>
<name>A0A1R2AYT8_9CILI</name>
<keyword evidence="4" id="KW-1185">Reference proteome</keyword>
<keyword evidence="2" id="KW-0472">Membrane</keyword>
<reference evidence="3 4" key="1">
    <citation type="submission" date="2016-11" db="EMBL/GenBank/DDBJ databases">
        <title>The macronuclear genome of Stentor coeruleus: a giant cell with tiny introns.</title>
        <authorList>
            <person name="Slabodnick M."/>
            <person name="Ruby J.G."/>
            <person name="Reiff S.B."/>
            <person name="Swart E.C."/>
            <person name="Gosai S."/>
            <person name="Prabakaran S."/>
            <person name="Witkowska E."/>
            <person name="Larue G.E."/>
            <person name="Fisher S."/>
            <person name="Freeman R.M."/>
            <person name="Gunawardena J."/>
            <person name="Chu W."/>
            <person name="Stover N.A."/>
            <person name="Gregory B.D."/>
            <person name="Nowacki M."/>
            <person name="Derisi J."/>
            <person name="Roy S.W."/>
            <person name="Marshall W.F."/>
            <person name="Sood P."/>
        </authorList>
    </citation>
    <scope>NUCLEOTIDE SEQUENCE [LARGE SCALE GENOMIC DNA]</scope>
    <source>
        <strain evidence="3">WM001</strain>
    </source>
</reference>
<evidence type="ECO:0000313" key="4">
    <source>
        <dbReference type="Proteomes" id="UP000187209"/>
    </source>
</evidence>
<feature type="transmembrane region" description="Helical" evidence="2">
    <location>
        <begin position="62"/>
        <end position="82"/>
    </location>
</feature>
<evidence type="ECO:0000313" key="3">
    <source>
        <dbReference type="EMBL" id="OMJ69704.1"/>
    </source>
</evidence>
<evidence type="ECO:0000256" key="1">
    <source>
        <dbReference type="SAM" id="MobiDB-lite"/>
    </source>
</evidence>
<sequence>MSIWELFLIIIIQIFQVPYFLSSEFSSLLFLSKLTISSLILILFVCLYILDRNLTFAKIKIEIFITHAIIILKIVSIVLFSGPSSCSICDFYCTIDCVVDNMPMYVGISNTLSDGFVLSAIIIFNARYSEERIGNKRYEEVKLPEGRKSEILESTPRAHKVMAELIQDTIVSNTLNRNKLKNSRMISNMSEKDYPTILKNDNDPHSDGDNVPSSKSTSPDQEIFHKRKSVSSRKQSIINRRLDLIQEDNLD</sequence>
<comment type="caution">
    <text evidence="3">The sequence shown here is derived from an EMBL/GenBank/DDBJ whole genome shotgun (WGS) entry which is preliminary data.</text>
</comment>